<keyword evidence="7" id="KW-0653">Protein transport</keyword>
<dbReference type="Pfam" id="PF00790">
    <property type="entry name" value="VHS"/>
    <property type="match status" value="1"/>
</dbReference>
<keyword evidence="6" id="KW-0832">Ubl conjugation</keyword>
<dbReference type="InterPro" id="IPR027422">
    <property type="entry name" value="GGA1-3"/>
</dbReference>
<accession>A0A8C6WJJ4</accession>
<evidence type="ECO:0000256" key="10">
    <source>
        <dbReference type="SAM" id="MobiDB-lite"/>
    </source>
</evidence>
<dbReference type="InterPro" id="IPR008942">
    <property type="entry name" value="ENTH_VHS"/>
</dbReference>
<dbReference type="PROSITE" id="PS50179">
    <property type="entry name" value="VHS"/>
    <property type="match status" value="1"/>
</dbReference>
<sequence length="537" mass="59498">MAAPPDESLESRINRATNPLNRDTDWSSINAFCDQLNNDLEGPQLATRLLAHKIQSPQEWEAMQALLVLETCMKSCGKRFHSEVGKFRFLNELIKVVSPKYLGSRSPEPVKKKVLELIYSWTLALPDEAKIIDAYQMLKKQGIIKQDPELPPDKLLGLPPPRPKNTIFEDEEKSKMLSRLLNSTHPEDLKAANKLIKEMVQEDQRRAEKVSKRVNAIQEVNESVALLTQLLQEYDSKTSECSMTFLTHVINLYKQQVKGEIVNGNNTVNTQKQAVGYYLSSGGTALLDLCGLDTSPQSPPSFPEFPTPTESLNAPSQEMKISLLDDELMSLGNGALHTLLPALWSVSVINLLSLAHSGSRTPPAAQPCSHATGHVPHPYQRPTQSHRGPSPSSHARRCFVPLESIKPSSLLPVTVFDGHSLRVLFHFAQNHPPSRPDVLVVIISMLSSAPSPVSKINFDVQAPKSMAVKLQPPSGTELPAFNPILPPAAITQILLLANPNKEKVQLHYTLAFTLGEQEHRESGTLEQFPPPDTWDNL</sequence>
<dbReference type="InterPro" id="IPR008152">
    <property type="entry name" value="Clathrin_a/b/g-adaptin_app_Ig"/>
</dbReference>
<dbReference type="Proteomes" id="UP000694523">
    <property type="component" value="Unplaced"/>
</dbReference>
<dbReference type="CDD" id="cd17009">
    <property type="entry name" value="VHS_GGA1"/>
    <property type="match status" value="1"/>
</dbReference>
<dbReference type="GO" id="GO:0043130">
    <property type="term" value="F:ubiquitin binding"/>
    <property type="evidence" value="ECO:0007669"/>
    <property type="project" value="InterPro"/>
</dbReference>
<dbReference type="InterPro" id="IPR004152">
    <property type="entry name" value="GAT_dom"/>
</dbReference>
<dbReference type="GO" id="GO:0006886">
    <property type="term" value="P:intracellular protein transport"/>
    <property type="evidence" value="ECO:0007669"/>
    <property type="project" value="InterPro"/>
</dbReference>
<dbReference type="GO" id="GO:0005802">
    <property type="term" value="C:trans-Golgi network"/>
    <property type="evidence" value="ECO:0007669"/>
    <property type="project" value="InterPro"/>
</dbReference>
<dbReference type="Gene3D" id="2.60.40.1230">
    <property type="match status" value="1"/>
</dbReference>
<dbReference type="GO" id="GO:0035091">
    <property type="term" value="F:phosphatidylinositol binding"/>
    <property type="evidence" value="ECO:0007669"/>
    <property type="project" value="InterPro"/>
</dbReference>
<feature type="domain" description="GAE" evidence="12">
    <location>
        <begin position="408"/>
        <end position="529"/>
    </location>
</feature>
<evidence type="ECO:0000313" key="14">
    <source>
        <dbReference type="Ensembl" id="ENSNMLP00000012002.1"/>
    </source>
</evidence>
<protein>
    <submittedName>
        <fullName evidence="14">Golgi associated, gamma adaptin ear containing, ARF binding protein 1</fullName>
    </submittedName>
</protein>
<keyword evidence="8" id="KW-0333">Golgi apparatus</keyword>
<dbReference type="GO" id="GO:0006893">
    <property type="term" value="P:Golgi to plasma membrane transport"/>
    <property type="evidence" value="ECO:0007669"/>
    <property type="project" value="TreeGrafter"/>
</dbReference>
<dbReference type="GO" id="GO:0031901">
    <property type="term" value="C:early endosome membrane"/>
    <property type="evidence" value="ECO:0007669"/>
    <property type="project" value="UniProtKB-SubCell"/>
</dbReference>
<dbReference type="PANTHER" id="PTHR45905:SF4">
    <property type="entry name" value="ADP-RIBOSYLATION FACTOR-BINDING PROTEIN GGA1"/>
    <property type="match status" value="1"/>
</dbReference>
<keyword evidence="5" id="KW-0967">Endosome</keyword>
<feature type="region of interest" description="Disordered" evidence="10">
    <location>
        <begin position="360"/>
        <end position="395"/>
    </location>
</feature>
<keyword evidence="15" id="KW-1185">Reference proteome</keyword>
<evidence type="ECO:0000256" key="5">
    <source>
        <dbReference type="ARBA" id="ARBA00022753"/>
    </source>
</evidence>
<proteinExistence type="inferred from homology"/>
<dbReference type="SUPFAM" id="SSF48464">
    <property type="entry name" value="ENTH/VHS domain"/>
    <property type="match status" value="1"/>
</dbReference>
<comment type="similarity">
    <text evidence="3">Belongs to the GGA protein family.</text>
</comment>
<evidence type="ECO:0000259" key="12">
    <source>
        <dbReference type="PROSITE" id="PS50180"/>
    </source>
</evidence>
<dbReference type="GO" id="GO:0031267">
    <property type="term" value="F:small GTPase binding"/>
    <property type="evidence" value="ECO:0007669"/>
    <property type="project" value="InterPro"/>
</dbReference>
<evidence type="ECO:0000256" key="7">
    <source>
        <dbReference type="ARBA" id="ARBA00022927"/>
    </source>
</evidence>
<dbReference type="InterPro" id="IPR008153">
    <property type="entry name" value="GAE_dom"/>
</dbReference>
<dbReference type="SMART" id="SM00809">
    <property type="entry name" value="Alpha_adaptinC2"/>
    <property type="match status" value="1"/>
</dbReference>
<evidence type="ECO:0000256" key="4">
    <source>
        <dbReference type="ARBA" id="ARBA00022448"/>
    </source>
</evidence>
<evidence type="ECO:0000256" key="6">
    <source>
        <dbReference type="ARBA" id="ARBA00022843"/>
    </source>
</evidence>
<dbReference type="Ensembl" id="ENSNMLT00000013580.1">
    <property type="protein sequence ID" value="ENSNMLP00000012002.1"/>
    <property type="gene ID" value="ENSNMLG00000006757.1"/>
</dbReference>
<keyword evidence="9" id="KW-0472">Membrane</keyword>
<dbReference type="Gene3D" id="1.25.40.90">
    <property type="match status" value="1"/>
</dbReference>
<dbReference type="InterPro" id="IPR002014">
    <property type="entry name" value="VHS_dom"/>
</dbReference>
<evidence type="ECO:0000259" key="11">
    <source>
        <dbReference type="PROSITE" id="PS50179"/>
    </source>
</evidence>
<dbReference type="Gene3D" id="1.20.5.170">
    <property type="match status" value="1"/>
</dbReference>
<evidence type="ECO:0000256" key="2">
    <source>
        <dbReference type="ARBA" id="ARBA00004220"/>
    </source>
</evidence>
<dbReference type="PANTHER" id="PTHR45905">
    <property type="entry name" value="GOLGI-LOCALIZED, GAMMA-ADAPTIN EAR CONTAINING, ARF BINDING PROTEIN"/>
    <property type="match status" value="1"/>
</dbReference>
<keyword evidence="4" id="KW-0813">Transport</keyword>
<dbReference type="InterPro" id="IPR041198">
    <property type="entry name" value="GGA_N-GAT"/>
</dbReference>
<reference evidence="14" key="1">
    <citation type="submission" date="2025-08" db="UniProtKB">
        <authorList>
            <consortium name="Ensembl"/>
        </authorList>
    </citation>
    <scope>IDENTIFICATION</scope>
</reference>
<evidence type="ECO:0000256" key="8">
    <source>
        <dbReference type="ARBA" id="ARBA00023034"/>
    </source>
</evidence>
<feature type="compositionally biased region" description="Polar residues" evidence="10">
    <location>
        <begin position="381"/>
        <end position="393"/>
    </location>
</feature>
<dbReference type="FunFam" id="1.20.5.170:FF:000023">
    <property type="entry name" value="ADP-ribosylation factor-binding protein GGA3 isoform X1"/>
    <property type="match status" value="1"/>
</dbReference>
<dbReference type="PROSITE" id="PS50909">
    <property type="entry name" value="GAT"/>
    <property type="match status" value="1"/>
</dbReference>
<dbReference type="Pfam" id="PF02883">
    <property type="entry name" value="Alpha_adaptinC2"/>
    <property type="match status" value="1"/>
</dbReference>
<dbReference type="SUPFAM" id="SSF89009">
    <property type="entry name" value="GAT-like domain"/>
    <property type="match status" value="1"/>
</dbReference>
<feature type="domain" description="GAT" evidence="13">
    <location>
        <begin position="170"/>
        <end position="297"/>
    </location>
</feature>
<dbReference type="FunFam" id="1.25.40.90:FF:000011">
    <property type="entry name" value="ADP-ribosylation factor-binding protein GGA3 isoform X1"/>
    <property type="match status" value="1"/>
</dbReference>
<evidence type="ECO:0000313" key="15">
    <source>
        <dbReference type="Proteomes" id="UP000694523"/>
    </source>
</evidence>
<organism evidence="14 15">
    <name type="scientific">Neogobius melanostomus</name>
    <name type="common">round goby</name>
    <dbReference type="NCBI Taxonomy" id="47308"/>
    <lineage>
        <taxon>Eukaryota</taxon>
        <taxon>Metazoa</taxon>
        <taxon>Chordata</taxon>
        <taxon>Craniata</taxon>
        <taxon>Vertebrata</taxon>
        <taxon>Euteleostomi</taxon>
        <taxon>Actinopterygii</taxon>
        <taxon>Neopterygii</taxon>
        <taxon>Teleostei</taxon>
        <taxon>Neoteleostei</taxon>
        <taxon>Acanthomorphata</taxon>
        <taxon>Gobiaria</taxon>
        <taxon>Gobiiformes</taxon>
        <taxon>Gobioidei</taxon>
        <taxon>Gobiidae</taxon>
        <taxon>Benthophilinae</taxon>
        <taxon>Neogobiini</taxon>
        <taxon>Neogobius</taxon>
    </lineage>
</organism>
<evidence type="ECO:0000256" key="3">
    <source>
        <dbReference type="ARBA" id="ARBA00008099"/>
    </source>
</evidence>
<name>A0A8C6WJJ4_9GOBI</name>
<reference evidence="14" key="2">
    <citation type="submission" date="2025-09" db="UniProtKB">
        <authorList>
            <consortium name="Ensembl"/>
        </authorList>
    </citation>
    <scope>IDENTIFICATION</scope>
</reference>
<dbReference type="GO" id="GO:0034394">
    <property type="term" value="P:protein localization to cell surface"/>
    <property type="evidence" value="ECO:0007669"/>
    <property type="project" value="TreeGrafter"/>
</dbReference>
<dbReference type="InterPro" id="IPR013041">
    <property type="entry name" value="Clathrin_app_Ig-like_sf"/>
</dbReference>
<evidence type="ECO:0000259" key="13">
    <source>
        <dbReference type="PROSITE" id="PS50909"/>
    </source>
</evidence>
<evidence type="ECO:0000256" key="9">
    <source>
        <dbReference type="ARBA" id="ARBA00023136"/>
    </source>
</evidence>
<dbReference type="AlphaFoldDB" id="A0A8C6WJJ4"/>
<feature type="domain" description="VHS" evidence="11">
    <location>
        <begin position="16"/>
        <end position="146"/>
    </location>
</feature>
<dbReference type="SMART" id="SM00288">
    <property type="entry name" value="VHS"/>
    <property type="match status" value="1"/>
</dbReference>
<comment type="subcellular location">
    <subcellularLocation>
        <location evidence="2">Early endosome membrane</location>
        <topology evidence="2">Peripheral membrane protein</topology>
    </subcellularLocation>
    <subcellularLocation>
        <location evidence="1">Golgi apparatus</location>
        <location evidence="1">trans-Golgi network membrane</location>
        <topology evidence="1">Peripheral membrane protein</topology>
    </subcellularLocation>
</comment>
<dbReference type="Pfam" id="PF18308">
    <property type="entry name" value="GGA_N-GAT"/>
    <property type="match status" value="1"/>
</dbReference>
<dbReference type="PROSITE" id="PS50180">
    <property type="entry name" value="GAE"/>
    <property type="match status" value="1"/>
</dbReference>
<evidence type="ECO:0000256" key="1">
    <source>
        <dbReference type="ARBA" id="ARBA00004150"/>
    </source>
</evidence>
<dbReference type="SUPFAM" id="SSF49348">
    <property type="entry name" value="Clathrin adaptor appendage domain"/>
    <property type="match status" value="1"/>
</dbReference>